<feature type="compositionally biased region" description="Low complexity" evidence="1">
    <location>
        <begin position="57"/>
        <end position="72"/>
    </location>
</feature>
<dbReference type="Pfam" id="PF11350">
    <property type="entry name" value="DUF3152"/>
    <property type="match status" value="1"/>
</dbReference>
<protein>
    <recommendedName>
        <fullName evidence="3">DUF3152 domain-containing protein</fullName>
    </recommendedName>
</protein>
<dbReference type="RefSeq" id="WP_239107618.1">
    <property type="nucleotide sequence ID" value="NZ_BAAAGJ010000002.1"/>
</dbReference>
<keyword evidence="5" id="KW-1185">Reference proteome</keyword>
<feature type="chain" id="PRO_5035231939" description="DUF3152 domain-containing protein" evidence="2">
    <location>
        <begin position="34"/>
        <end position="278"/>
    </location>
</feature>
<feature type="domain" description="DUF3152" evidence="3">
    <location>
        <begin position="85"/>
        <end position="257"/>
    </location>
</feature>
<dbReference type="EMBL" id="BOOY01000026">
    <property type="protein sequence ID" value="GIJ04041.1"/>
    <property type="molecule type" value="Genomic_DNA"/>
</dbReference>
<gene>
    <name evidence="4" type="ORF">Sya03_33930</name>
</gene>
<evidence type="ECO:0000256" key="1">
    <source>
        <dbReference type="SAM" id="MobiDB-lite"/>
    </source>
</evidence>
<dbReference type="InterPro" id="IPR024079">
    <property type="entry name" value="MetalloPept_cat_dom_sf"/>
</dbReference>
<dbReference type="SUPFAM" id="SSF55486">
    <property type="entry name" value="Metalloproteases ('zincins'), catalytic domain"/>
    <property type="match status" value="1"/>
</dbReference>
<name>A0A8J3Y8N6_9ACTN</name>
<evidence type="ECO:0000256" key="2">
    <source>
        <dbReference type="SAM" id="SignalP"/>
    </source>
</evidence>
<feature type="compositionally biased region" description="Pro residues" evidence="1">
    <location>
        <begin position="38"/>
        <end position="56"/>
    </location>
</feature>
<feature type="signal peptide" evidence="2">
    <location>
        <begin position="1"/>
        <end position="33"/>
    </location>
</feature>
<feature type="region of interest" description="Disordered" evidence="1">
    <location>
        <begin position="34"/>
        <end position="103"/>
    </location>
</feature>
<dbReference type="GO" id="GO:0008237">
    <property type="term" value="F:metallopeptidase activity"/>
    <property type="evidence" value="ECO:0007669"/>
    <property type="project" value="InterPro"/>
</dbReference>
<comment type="caution">
    <text evidence="4">The sequence shown here is derived from an EMBL/GenBank/DDBJ whole genome shotgun (WGS) entry which is preliminary data.</text>
</comment>
<evidence type="ECO:0000313" key="4">
    <source>
        <dbReference type="EMBL" id="GIJ04041.1"/>
    </source>
</evidence>
<sequence>MNADARPRPGQSRRSPAALMAVALLGVAGTALAMARPDPAPPPAFVAAAPSPPPSAVPAAAPSAPSAASPGPDLTRVLRLPGEPPATGSGRFRTAPGGGPLLGRSGMLRTFRVAVERGSGEGTGAFAATVDEVLGDPRSWAGNGDVRLRRVGPGERADFTVYLATRTTAGRMCAAGGTNITVGGRPYTSCRATGRVIINLDRWRLSSPRFTEARIPLGTYRAYVLNHEVGHELGHRHEGCPRRGRPAPVMVQQTLKLMGCTPYAWPRRDGRPWTGPRL</sequence>
<dbReference type="Gene3D" id="3.40.390.10">
    <property type="entry name" value="Collagenase (Catalytic Domain)"/>
    <property type="match status" value="1"/>
</dbReference>
<dbReference type="Proteomes" id="UP000652013">
    <property type="component" value="Unassembled WGS sequence"/>
</dbReference>
<evidence type="ECO:0000313" key="5">
    <source>
        <dbReference type="Proteomes" id="UP000652013"/>
    </source>
</evidence>
<reference evidence="4" key="1">
    <citation type="submission" date="2021-01" db="EMBL/GenBank/DDBJ databases">
        <title>Whole genome shotgun sequence of Spirilliplanes yamanashiensis NBRC 15828.</title>
        <authorList>
            <person name="Komaki H."/>
            <person name="Tamura T."/>
        </authorList>
    </citation>
    <scope>NUCLEOTIDE SEQUENCE</scope>
    <source>
        <strain evidence="4">NBRC 15828</strain>
    </source>
</reference>
<evidence type="ECO:0000259" key="3">
    <source>
        <dbReference type="Pfam" id="PF11350"/>
    </source>
</evidence>
<proteinExistence type="predicted"/>
<keyword evidence="2" id="KW-0732">Signal</keyword>
<organism evidence="4 5">
    <name type="scientific">Spirilliplanes yamanashiensis</name>
    <dbReference type="NCBI Taxonomy" id="42233"/>
    <lineage>
        <taxon>Bacteria</taxon>
        <taxon>Bacillati</taxon>
        <taxon>Actinomycetota</taxon>
        <taxon>Actinomycetes</taxon>
        <taxon>Micromonosporales</taxon>
        <taxon>Micromonosporaceae</taxon>
        <taxon>Spirilliplanes</taxon>
    </lineage>
</organism>
<dbReference type="AlphaFoldDB" id="A0A8J3Y8N6"/>
<accession>A0A8J3Y8N6</accession>
<dbReference type="InterPro" id="IPR022603">
    <property type="entry name" value="DUF3152"/>
</dbReference>